<dbReference type="PANTHER" id="PTHR11727:SF7">
    <property type="entry name" value="DIMETHYLADENOSINE TRANSFERASE-RELATED"/>
    <property type="match status" value="1"/>
</dbReference>
<dbReference type="EMBL" id="MFVV01000033">
    <property type="protein sequence ID" value="OGJ02833.1"/>
    <property type="molecule type" value="Genomic_DNA"/>
</dbReference>
<reference evidence="10 11" key="1">
    <citation type="journal article" date="2016" name="Nat. Commun.">
        <title>Thousands of microbial genomes shed light on interconnected biogeochemical processes in an aquifer system.</title>
        <authorList>
            <person name="Anantharaman K."/>
            <person name="Brown C.T."/>
            <person name="Hug L.A."/>
            <person name="Sharon I."/>
            <person name="Castelle C.J."/>
            <person name="Probst A.J."/>
            <person name="Thomas B.C."/>
            <person name="Singh A."/>
            <person name="Wilkins M.J."/>
            <person name="Karaoz U."/>
            <person name="Brodie E.L."/>
            <person name="Williams K.H."/>
            <person name="Hubbard S.S."/>
            <person name="Banfield J.F."/>
        </authorList>
    </citation>
    <scope>NUCLEOTIDE SEQUENCE [LARGE SCALE GENOMIC DNA]</scope>
</reference>
<dbReference type="InterPro" id="IPR001737">
    <property type="entry name" value="KsgA/Erm"/>
</dbReference>
<dbReference type="Gene3D" id="3.40.50.150">
    <property type="entry name" value="Vaccinia Virus protein VP39"/>
    <property type="match status" value="1"/>
</dbReference>
<keyword evidence="4 7" id="KW-0808">Transferase</keyword>
<evidence type="ECO:0000256" key="5">
    <source>
        <dbReference type="ARBA" id="ARBA00022691"/>
    </source>
</evidence>
<feature type="binding site" evidence="7 8">
    <location>
        <position position="12"/>
    </location>
    <ligand>
        <name>S-adenosyl-L-methionine</name>
        <dbReference type="ChEBI" id="CHEBI:59789"/>
    </ligand>
</feature>
<proteinExistence type="inferred from homology"/>
<feature type="binding site" evidence="7 8">
    <location>
        <position position="107"/>
    </location>
    <ligand>
        <name>S-adenosyl-L-methionine</name>
        <dbReference type="ChEBI" id="CHEBI:59789"/>
    </ligand>
</feature>
<dbReference type="Proteomes" id="UP000176192">
    <property type="component" value="Unassembled WGS sequence"/>
</dbReference>
<sequence>MRAKKSLGQNFLKSEPALRKIIEAGEIKPDDVILEIGPGKGKLTEKLLGKTGSLIAVEKDRELFEFLKIKFAKEINAGPLVLVRADILDFDASAQGLKPRAFKVIANIPYNITGAILKKFLTAKNQPERMVLMVQHEVAQRILGGKESLLSISVKAYGEPKILMKVPARYFAPQPAVDSAVIVIKNISRKFFTENKLDEEKFWQIVKAGFAHKRKKLSSNLKNIISIENQTGRELGNKRAEDLSLAEWAEIAKNND</sequence>
<keyword evidence="6 7" id="KW-0694">RNA-binding</keyword>
<name>A0A1F6Y8X6_9BACT</name>
<organism evidence="10 11">
    <name type="scientific">Candidatus Nomurabacteria bacterium RIFCSPLOWO2_12_FULL_46_14</name>
    <dbReference type="NCBI Taxonomy" id="1801797"/>
    <lineage>
        <taxon>Bacteria</taxon>
        <taxon>Candidatus Nomuraibacteriota</taxon>
    </lineage>
</organism>
<dbReference type="GO" id="GO:0052908">
    <property type="term" value="F:16S rRNA (adenine(1518)-N(6)/adenine(1519)-N(6))-dimethyltransferase activity"/>
    <property type="evidence" value="ECO:0007669"/>
    <property type="project" value="UniProtKB-EC"/>
</dbReference>
<evidence type="ECO:0000256" key="1">
    <source>
        <dbReference type="ARBA" id="ARBA00022490"/>
    </source>
</evidence>
<feature type="binding site" evidence="7 8">
    <location>
        <position position="37"/>
    </location>
    <ligand>
        <name>S-adenosyl-L-methionine</name>
        <dbReference type="ChEBI" id="CHEBI:59789"/>
    </ligand>
</feature>
<gene>
    <name evidence="7" type="primary">rsmA</name>
    <name evidence="7" type="synonym">ksgA</name>
    <name evidence="10" type="ORF">A3G06_00380</name>
</gene>
<evidence type="ECO:0000256" key="8">
    <source>
        <dbReference type="PROSITE-ProRule" id="PRU01026"/>
    </source>
</evidence>
<dbReference type="InterPro" id="IPR011530">
    <property type="entry name" value="rRNA_adenine_dimethylase"/>
</dbReference>
<dbReference type="Pfam" id="PF00398">
    <property type="entry name" value="RrnaAD"/>
    <property type="match status" value="1"/>
</dbReference>
<dbReference type="SUPFAM" id="SSF53335">
    <property type="entry name" value="S-adenosyl-L-methionine-dependent methyltransferases"/>
    <property type="match status" value="1"/>
</dbReference>
<dbReference type="STRING" id="1801797.A3G06_00380"/>
<dbReference type="AlphaFoldDB" id="A0A1F6Y8X6"/>
<dbReference type="EC" id="2.1.1.182" evidence="7"/>
<evidence type="ECO:0000256" key="7">
    <source>
        <dbReference type="HAMAP-Rule" id="MF_00607"/>
    </source>
</evidence>
<protein>
    <recommendedName>
        <fullName evidence="7">Ribosomal RNA small subunit methyltransferase A</fullName>
        <ecNumber evidence="7">2.1.1.182</ecNumber>
    </recommendedName>
    <alternativeName>
        <fullName evidence="7">16S rRNA (adenine(1518)-N(6)/adenine(1519)-N(6))-dimethyltransferase</fullName>
    </alternativeName>
    <alternativeName>
        <fullName evidence="7">16S rRNA dimethyladenosine transferase</fullName>
    </alternativeName>
    <alternativeName>
        <fullName evidence="7">16S rRNA dimethylase</fullName>
    </alternativeName>
    <alternativeName>
        <fullName evidence="7">S-adenosylmethionine-6-N', N'-adenosyl(rRNA) dimethyltransferase</fullName>
    </alternativeName>
</protein>
<comment type="subcellular location">
    <subcellularLocation>
        <location evidence="7">Cytoplasm</location>
    </subcellularLocation>
</comment>
<dbReference type="PROSITE" id="PS01131">
    <property type="entry name" value="RRNA_A_DIMETH"/>
    <property type="match status" value="1"/>
</dbReference>
<dbReference type="InterPro" id="IPR020598">
    <property type="entry name" value="rRNA_Ade_methylase_Trfase_N"/>
</dbReference>
<comment type="similarity">
    <text evidence="7">Belongs to the class I-like SAM-binding methyltransferase superfamily. rRNA adenine N(6)-methyltransferase family. RsmA subfamily.</text>
</comment>
<dbReference type="HAMAP" id="MF_00607">
    <property type="entry name" value="16SrRNA_methyltr_A"/>
    <property type="match status" value="1"/>
</dbReference>
<dbReference type="GO" id="GO:0005829">
    <property type="term" value="C:cytosol"/>
    <property type="evidence" value="ECO:0007669"/>
    <property type="project" value="TreeGrafter"/>
</dbReference>
<dbReference type="InterPro" id="IPR023165">
    <property type="entry name" value="rRNA_Ade_diMease-like_C"/>
</dbReference>
<comment type="catalytic activity">
    <reaction evidence="7">
        <text>adenosine(1518)/adenosine(1519) in 16S rRNA + 4 S-adenosyl-L-methionine = N(6)-dimethyladenosine(1518)/N(6)-dimethyladenosine(1519) in 16S rRNA + 4 S-adenosyl-L-homocysteine + 4 H(+)</text>
        <dbReference type="Rhea" id="RHEA:19609"/>
        <dbReference type="Rhea" id="RHEA-COMP:10232"/>
        <dbReference type="Rhea" id="RHEA-COMP:10233"/>
        <dbReference type="ChEBI" id="CHEBI:15378"/>
        <dbReference type="ChEBI" id="CHEBI:57856"/>
        <dbReference type="ChEBI" id="CHEBI:59789"/>
        <dbReference type="ChEBI" id="CHEBI:74411"/>
        <dbReference type="ChEBI" id="CHEBI:74493"/>
        <dbReference type="EC" id="2.1.1.182"/>
    </reaction>
</comment>
<dbReference type="PANTHER" id="PTHR11727">
    <property type="entry name" value="DIMETHYLADENOSINE TRANSFERASE"/>
    <property type="match status" value="1"/>
</dbReference>
<feature type="binding site" evidence="7 8">
    <location>
        <position position="86"/>
    </location>
    <ligand>
        <name>S-adenosyl-L-methionine</name>
        <dbReference type="ChEBI" id="CHEBI:59789"/>
    </ligand>
</feature>
<feature type="domain" description="Ribosomal RNA adenine methylase transferase N-terminal" evidence="9">
    <location>
        <begin position="17"/>
        <end position="188"/>
    </location>
</feature>
<evidence type="ECO:0000313" key="10">
    <source>
        <dbReference type="EMBL" id="OGJ02833.1"/>
    </source>
</evidence>
<keyword evidence="1 7" id="KW-0963">Cytoplasm</keyword>
<feature type="binding site" evidence="7 8">
    <location>
        <position position="58"/>
    </location>
    <ligand>
        <name>S-adenosyl-L-methionine</name>
        <dbReference type="ChEBI" id="CHEBI:59789"/>
    </ligand>
</feature>
<keyword evidence="5 7" id="KW-0949">S-adenosyl-L-methionine</keyword>
<evidence type="ECO:0000259" key="9">
    <source>
        <dbReference type="SMART" id="SM00650"/>
    </source>
</evidence>
<evidence type="ECO:0000256" key="2">
    <source>
        <dbReference type="ARBA" id="ARBA00022552"/>
    </source>
</evidence>
<dbReference type="Gene3D" id="1.10.8.100">
    <property type="entry name" value="Ribosomal RNA adenine dimethylase-like, domain 2"/>
    <property type="match status" value="1"/>
</dbReference>
<evidence type="ECO:0000256" key="6">
    <source>
        <dbReference type="ARBA" id="ARBA00022884"/>
    </source>
</evidence>
<dbReference type="PROSITE" id="PS51689">
    <property type="entry name" value="SAM_RNA_A_N6_MT"/>
    <property type="match status" value="1"/>
</dbReference>
<dbReference type="InterPro" id="IPR029063">
    <property type="entry name" value="SAM-dependent_MTases_sf"/>
</dbReference>
<evidence type="ECO:0000256" key="3">
    <source>
        <dbReference type="ARBA" id="ARBA00022603"/>
    </source>
</evidence>
<accession>A0A1F6Y8X6</accession>
<evidence type="ECO:0000313" key="11">
    <source>
        <dbReference type="Proteomes" id="UP000176192"/>
    </source>
</evidence>
<comment type="caution">
    <text evidence="10">The sequence shown here is derived from an EMBL/GenBank/DDBJ whole genome shotgun (WGS) entry which is preliminary data.</text>
</comment>
<dbReference type="SMART" id="SM00650">
    <property type="entry name" value="rADc"/>
    <property type="match status" value="1"/>
</dbReference>
<dbReference type="NCBIfam" id="TIGR00755">
    <property type="entry name" value="ksgA"/>
    <property type="match status" value="1"/>
</dbReference>
<dbReference type="CDD" id="cd02440">
    <property type="entry name" value="AdoMet_MTases"/>
    <property type="match status" value="1"/>
</dbReference>
<keyword evidence="2 7" id="KW-0698">rRNA processing</keyword>
<evidence type="ECO:0000256" key="4">
    <source>
        <dbReference type="ARBA" id="ARBA00022679"/>
    </source>
</evidence>
<keyword evidence="3 7" id="KW-0489">Methyltransferase</keyword>
<comment type="function">
    <text evidence="7">Specifically dimethylates two adjacent adenosines (A1518 and A1519) in the loop of a conserved hairpin near the 3'-end of 16S rRNA in the 30S particle. May play a critical role in biogenesis of 30S subunits.</text>
</comment>
<dbReference type="InterPro" id="IPR020596">
    <property type="entry name" value="rRNA_Ade_Mease_Trfase_CS"/>
</dbReference>
<dbReference type="GO" id="GO:0003723">
    <property type="term" value="F:RNA binding"/>
    <property type="evidence" value="ECO:0007669"/>
    <property type="project" value="UniProtKB-UniRule"/>
</dbReference>
<feature type="binding site" evidence="7 8">
    <location>
        <position position="10"/>
    </location>
    <ligand>
        <name>S-adenosyl-L-methionine</name>
        <dbReference type="ChEBI" id="CHEBI:59789"/>
    </ligand>
</feature>